<name>A0AAV5SM02_9BILA</name>
<evidence type="ECO:0000256" key="3">
    <source>
        <dbReference type="ARBA" id="ARBA00022525"/>
    </source>
</evidence>
<dbReference type="GO" id="GO:0005576">
    <property type="term" value="C:extracellular region"/>
    <property type="evidence" value="ECO:0007669"/>
    <property type="project" value="UniProtKB-SubCell"/>
</dbReference>
<evidence type="ECO:0000256" key="2">
    <source>
        <dbReference type="ARBA" id="ARBA00010112"/>
    </source>
</evidence>
<comment type="subcellular location">
    <subcellularLocation>
        <location evidence="1">Secreted</location>
    </subcellularLocation>
</comment>
<dbReference type="PANTHER" id="PTHR21700:SF3">
    <property type="entry name" value="TRANSTHYRETIN-LIKE PROTEIN 5"/>
    <property type="match status" value="1"/>
</dbReference>
<protein>
    <submittedName>
        <fullName evidence="5">Uncharacterized protein</fullName>
    </submittedName>
</protein>
<organism evidence="5 6">
    <name type="scientific">Pristionchus entomophagus</name>
    <dbReference type="NCBI Taxonomy" id="358040"/>
    <lineage>
        <taxon>Eukaryota</taxon>
        <taxon>Metazoa</taxon>
        <taxon>Ecdysozoa</taxon>
        <taxon>Nematoda</taxon>
        <taxon>Chromadorea</taxon>
        <taxon>Rhabditida</taxon>
        <taxon>Rhabditina</taxon>
        <taxon>Diplogasteromorpha</taxon>
        <taxon>Diplogasteroidea</taxon>
        <taxon>Neodiplogasteridae</taxon>
        <taxon>Pristionchus</taxon>
    </lineage>
</organism>
<evidence type="ECO:0000256" key="4">
    <source>
        <dbReference type="ARBA" id="ARBA00022729"/>
    </source>
</evidence>
<proteinExistence type="inferred from homology"/>
<dbReference type="PANTHER" id="PTHR21700">
    <property type="entry name" value="TRANSTHYRETIN-LIKE FAMILY PROTEIN-RELATED"/>
    <property type="match status" value="1"/>
</dbReference>
<comment type="similarity">
    <text evidence="2">Belongs to the nematode transthyretin-like family.</text>
</comment>
<keyword evidence="6" id="KW-1185">Reference proteome</keyword>
<evidence type="ECO:0000313" key="5">
    <source>
        <dbReference type="EMBL" id="GMS84123.1"/>
    </source>
</evidence>
<dbReference type="InterPro" id="IPR038479">
    <property type="entry name" value="Transthyretin-like_sf"/>
</dbReference>
<dbReference type="AlphaFoldDB" id="A0AAV5SM02"/>
<comment type="caution">
    <text evidence="5">The sequence shown here is derived from an EMBL/GenBank/DDBJ whole genome shotgun (WGS) entry which is preliminary data.</text>
</comment>
<gene>
    <name evidence="5" type="ORF">PENTCL1PPCAC_6298</name>
</gene>
<feature type="non-terminal residue" evidence="5">
    <location>
        <position position="1"/>
    </location>
</feature>
<evidence type="ECO:0000256" key="1">
    <source>
        <dbReference type="ARBA" id="ARBA00004613"/>
    </source>
</evidence>
<dbReference type="InterPro" id="IPR001534">
    <property type="entry name" value="Transthyretin-like"/>
</dbReference>
<keyword evidence="4" id="KW-0732">Signal</keyword>
<sequence>ADRSILPSPCSVEHVNVVGSVYCDAGKGKGITLLQDMTIQLMEHDAWPQRDSHLNTTKTNKQGGFSISGSSDELWNNHFYVEIYVPCGDTRIEKCDQWASMCPSNKPECQYYVWLWVPKEKNYCPGEEKVRTLLLHDFNVWKYGKENKGYEYCP</sequence>
<reference evidence="5" key="1">
    <citation type="submission" date="2023-10" db="EMBL/GenBank/DDBJ databases">
        <title>Genome assembly of Pristionchus species.</title>
        <authorList>
            <person name="Yoshida K."/>
            <person name="Sommer R.J."/>
        </authorList>
    </citation>
    <scope>NUCLEOTIDE SEQUENCE</scope>
    <source>
        <strain evidence="5">RS0144</strain>
    </source>
</reference>
<dbReference type="Proteomes" id="UP001432027">
    <property type="component" value="Unassembled WGS sequence"/>
</dbReference>
<keyword evidence="3" id="KW-0964">Secreted</keyword>
<accession>A0AAV5SM02</accession>
<dbReference type="GO" id="GO:0009986">
    <property type="term" value="C:cell surface"/>
    <property type="evidence" value="ECO:0007669"/>
    <property type="project" value="InterPro"/>
</dbReference>
<dbReference type="EMBL" id="BTSX01000002">
    <property type="protein sequence ID" value="GMS84123.1"/>
    <property type="molecule type" value="Genomic_DNA"/>
</dbReference>
<dbReference type="Gene3D" id="2.60.40.3330">
    <property type="match status" value="1"/>
</dbReference>
<dbReference type="Pfam" id="PF01060">
    <property type="entry name" value="TTR-52"/>
    <property type="match status" value="1"/>
</dbReference>
<evidence type="ECO:0000313" key="6">
    <source>
        <dbReference type="Proteomes" id="UP001432027"/>
    </source>
</evidence>